<evidence type="ECO:0000313" key="2">
    <source>
        <dbReference type="Proteomes" id="UP001596504"/>
    </source>
</evidence>
<name>A0ABW2LTK0_9PSEU</name>
<dbReference type="Proteomes" id="UP001596504">
    <property type="component" value="Unassembled WGS sequence"/>
</dbReference>
<comment type="caution">
    <text evidence="1">The sequence shown here is derived from an EMBL/GenBank/DDBJ whole genome shotgun (WGS) entry which is preliminary data.</text>
</comment>
<reference evidence="2" key="1">
    <citation type="journal article" date="2019" name="Int. J. Syst. Evol. Microbiol.">
        <title>The Global Catalogue of Microorganisms (GCM) 10K type strain sequencing project: providing services to taxonomists for standard genome sequencing and annotation.</title>
        <authorList>
            <consortium name="The Broad Institute Genomics Platform"/>
            <consortium name="The Broad Institute Genome Sequencing Center for Infectious Disease"/>
            <person name="Wu L."/>
            <person name="Ma J."/>
        </authorList>
    </citation>
    <scope>NUCLEOTIDE SEQUENCE [LARGE SCALE GENOMIC DNA]</scope>
    <source>
        <strain evidence="2">WLHS5</strain>
    </source>
</reference>
<dbReference type="EMBL" id="JBHTCJ010000021">
    <property type="protein sequence ID" value="MFC7344906.1"/>
    <property type="molecule type" value="Genomic_DNA"/>
</dbReference>
<organism evidence="1 2">
    <name type="scientific">Saccharopolyspora griseoalba</name>
    <dbReference type="NCBI Taxonomy" id="1431848"/>
    <lineage>
        <taxon>Bacteria</taxon>
        <taxon>Bacillati</taxon>
        <taxon>Actinomycetota</taxon>
        <taxon>Actinomycetes</taxon>
        <taxon>Pseudonocardiales</taxon>
        <taxon>Pseudonocardiaceae</taxon>
        <taxon>Saccharopolyspora</taxon>
    </lineage>
</organism>
<dbReference type="RefSeq" id="WP_380673155.1">
    <property type="nucleotide sequence ID" value="NZ_JBHTCJ010000021.1"/>
</dbReference>
<gene>
    <name evidence="1" type="ORF">ACFQRI_26140</name>
</gene>
<accession>A0ABW2LTK0</accession>
<protein>
    <submittedName>
        <fullName evidence="1">Uncharacterized protein</fullName>
    </submittedName>
</protein>
<proteinExistence type="predicted"/>
<sequence length="54" mass="5956">MSGEGARTGVATVEPFENVFFEPEREAAGLPPWRNEAGNRFYLTEEIETAPRGA</sequence>
<evidence type="ECO:0000313" key="1">
    <source>
        <dbReference type="EMBL" id="MFC7344906.1"/>
    </source>
</evidence>
<keyword evidence="2" id="KW-1185">Reference proteome</keyword>